<feature type="domain" description="Acyl-CoA dehydrogenase C-terminal" evidence="2">
    <location>
        <begin position="235"/>
        <end position="348"/>
    </location>
</feature>
<dbReference type="Gene3D" id="1.20.140.10">
    <property type="entry name" value="Butyryl-CoA Dehydrogenase, subunit A, domain 3"/>
    <property type="match status" value="1"/>
</dbReference>
<dbReference type="InterPro" id="IPR036250">
    <property type="entry name" value="AcylCo_DH-like_C"/>
</dbReference>
<dbReference type="EMBL" id="JBHSBW010000007">
    <property type="protein sequence ID" value="MFC4211231.1"/>
    <property type="molecule type" value="Genomic_DNA"/>
</dbReference>
<name>A0ABV8PC19_9SPHI</name>
<protein>
    <submittedName>
        <fullName evidence="3">Acyl-CoA dehydrogenase family protein</fullName>
    </submittedName>
</protein>
<dbReference type="InterPro" id="IPR013107">
    <property type="entry name" value="Acyl-CoA_DH_C"/>
</dbReference>
<dbReference type="InterPro" id="IPR046373">
    <property type="entry name" value="Acyl-CoA_Oxase/DH_mid-dom_sf"/>
</dbReference>
<dbReference type="Proteomes" id="UP001595789">
    <property type="component" value="Unassembled WGS sequence"/>
</dbReference>
<dbReference type="RefSeq" id="WP_378984010.1">
    <property type="nucleotide sequence ID" value="NZ_JBHSBW010000007.1"/>
</dbReference>
<accession>A0ABV8PC19</accession>
<dbReference type="SUPFAM" id="SSF56645">
    <property type="entry name" value="Acyl-CoA dehydrogenase NM domain-like"/>
    <property type="match status" value="1"/>
</dbReference>
<evidence type="ECO:0000313" key="4">
    <source>
        <dbReference type="Proteomes" id="UP001595789"/>
    </source>
</evidence>
<dbReference type="InterPro" id="IPR009100">
    <property type="entry name" value="AcylCoA_DH/oxidase_NM_dom_sf"/>
</dbReference>
<dbReference type="PANTHER" id="PTHR48083">
    <property type="entry name" value="MEDIUM-CHAIN SPECIFIC ACYL-COA DEHYDROGENASE, MITOCHONDRIAL-RELATED"/>
    <property type="match status" value="1"/>
</dbReference>
<dbReference type="InterPro" id="IPR037069">
    <property type="entry name" value="AcylCoA_DH/ox_N_sf"/>
</dbReference>
<organism evidence="3 4">
    <name type="scientific">Pedobacter lithocola</name>
    <dbReference type="NCBI Taxonomy" id="1908239"/>
    <lineage>
        <taxon>Bacteria</taxon>
        <taxon>Pseudomonadati</taxon>
        <taxon>Bacteroidota</taxon>
        <taxon>Sphingobacteriia</taxon>
        <taxon>Sphingobacteriales</taxon>
        <taxon>Sphingobacteriaceae</taxon>
        <taxon>Pedobacter</taxon>
    </lineage>
</organism>
<dbReference type="PIRSF" id="PIRSF016578">
    <property type="entry name" value="HsaA"/>
    <property type="match status" value="1"/>
</dbReference>
<dbReference type="Gene3D" id="2.40.110.10">
    <property type="entry name" value="Butyryl-CoA Dehydrogenase, subunit A, domain 2"/>
    <property type="match status" value="1"/>
</dbReference>
<dbReference type="Pfam" id="PF08028">
    <property type="entry name" value="Acyl-CoA_dh_2"/>
    <property type="match status" value="1"/>
</dbReference>
<dbReference type="InterPro" id="IPR050741">
    <property type="entry name" value="Acyl-CoA_dehydrogenase"/>
</dbReference>
<proteinExistence type="predicted"/>
<keyword evidence="1" id="KW-0560">Oxidoreductase</keyword>
<dbReference type="SUPFAM" id="SSF47203">
    <property type="entry name" value="Acyl-CoA dehydrogenase C-terminal domain-like"/>
    <property type="match status" value="1"/>
</dbReference>
<evidence type="ECO:0000259" key="2">
    <source>
        <dbReference type="Pfam" id="PF08028"/>
    </source>
</evidence>
<keyword evidence="4" id="KW-1185">Reference proteome</keyword>
<gene>
    <name evidence="3" type="ORF">ACFOWA_08575</name>
</gene>
<dbReference type="Gene3D" id="1.10.540.10">
    <property type="entry name" value="Acyl-CoA dehydrogenase/oxidase, N-terminal domain"/>
    <property type="match status" value="1"/>
</dbReference>
<evidence type="ECO:0000313" key="3">
    <source>
        <dbReference type="EMBL" id="MFC4211231.1"/>
    </source>
</evidence>
<evidence type="ECO:0000256" key="1">
    <source>
        <dbReference type="ARBA" id="ARBA00023002"/>
    </source>
</evidence>
<sequence>MIETINETFNQISFQNTLTEIEQMAAVSEHHPEGLKKEFDLLREIGALKIVLPGEHLDFNKPNMPALLTLLKDVGKANLSVGRIFEGHINTLYLIHLYANEEQKNNWFEGVKEYGHLFGVWNTQAQNGIEFKLVNDKLIISGNKTFCSGVGLVNRALITGNINYGERVGWQMSIVDMAKITDDKINKETWKPLGMKASGSYTVDFSGYELTDDELLYKPGIYLKQPYFSGGAIRFAAVHLGGAEAVAHNTIKYLKELNRTEDPIQRMRIANIMSQLVAGQLWLEKAGENYDKWLENKEFEQNLIAFANMTRTTIEDICLRIMDESNKCVGARGLMAPYTLERIFRDLTFYLRQPAPDATRLNIAVFFINKNNVSYGTNI</sequence>
<comment type="caution">
    <text evidence="3">The sequence shown here is derived from an EMBL/GenBank/DDBJ whole genome shotgun (WGS) entry which is preliminary data.</text>
</comment>
<reference evidence="4" key="1">
    <citation type="journal article" date="2019" name="Int. J. Syst. Evol. Microbiol.">
        <title>The Global Catalogue of Microorganisms (GCM) 10K type strain sequencing project: providing services to taxonomists for standard genome sequencing and annotation.</title>
        <authorList>
            <consortium name="The Broad Institute Genomics Platform"/>
            <consortium name="The Broad Institute Genome Sequencing Center for Infectious Disease"/>
            <person name="Wu L."/>
            <person name="Ma J."/>
        </authorList>
    </citation>
    <scope>NUCLEOTIDE SEQUENCE [LARGE SCALE GENOMIC DNA]</scope>
    <source>
        <strain evidence="4">CCM 8691</strain>
    </source>
</reference>
<dbReference type="PANTHER" id="PTHR48083:SF37">
    <property type="entry name" value="DEHYDROGENASE, PUTATIVE-RELATED"/>
    <property type="match status" value="1"/>
</dbReference>